<dbReference type="OMA" id="SMILWPL"/>
<dbReference type="InterPro" id="IPR007110">
    <property type="entry name" value="Ig-like_dom"/>
</dbReference>
<name>A0A8C4Z8M7_GADMO</name>
<evidence type="ECO:0000256" key="3">
    <source>
        <dbReference type="ARBA" id="ARBA00022729"/>
    </source>
</evidence>
<dbReference type="InterPro" id="IPR013783">
    <property type="entry name" value="Ig-like_fold"/>
</dbReference>
<dbReference type="InterPro" id="IPR013106">
    <property type="entry name" value="Ig_V-set"/>
</dbReference>
<dbReference type="PANTHER" id="PTHR11292">
    <property type="entry name" value="T-CELL SURFACE GLYCOPROTEIN CD8 BETA CHAIN"/>
    <property type="match status" value="1"/>
</dbReference>
<dbReference type="Pfam" id="PF07686">
    <property type="entry name" value="V-set"/>
    <property type="match status" value="1"/>
</dbReference>
<keyword evidence="8" id="KW-1015">Disulfide bond</keyword>
<organism evidence="14 15">
    <name type="scientific">Gadus morhua</name>
    <name type="common">Atlantic cod</name>
    <dbReference type="NCBI Taxonomy" id="8049"/>
    <lineage>
        <taxon>Eukaryota</taxon>
        <taxon>Metazoa</taxon>
        <taxon>Chordata</taxon>
        <taxon>Craniata</taxon>
        <taxon>Vertebrata</taxon>
        <taxon>Euteleostomi</taxon>
        <taxon>Actinopterygii</taxon>
        <taxon>Neopterygii</taxon>
        <taxon>Teleostei</taxon>
        <taxon>Neoteleostei</taxon>
        <taxon>Acanthomorphata</taxon>
        <taxon>Zeiogadaria</taxon>
        <taxon>Gadariae</taxon>
        <taxon>Gadiformes</taxon>
        <taxon>Gadoidei</taxon>
        <taxon>Gadidae</taxon>
        <taxon>Gadus</taxon>
    </lineage>
</organism>
<keyword evidence="2 11" id="KW-0812">Transmembrane</keyword>
<dbReference type="GO" id="GO:0042288">
    <property type="term" value="F:MHC class I protein binding"/>
    <property type="evidence" value="ECO:0007669"/>
    <property type="project" value="InterPro"/>
</dbReference>
<reference evidence="14" key="2">
    <citation type="submission" date="2025-09" db="UniProtKB">
        <authorList>
            <consortium name="Ensembl"/>
        </authorList>
    </citation>
    <scope>IDENTIFICATION</scope>
</reference>
<dbReference type="GO" id="GO:0050776">
    <property type="term" value="P:regulation of immune response"/>
    <property type="evidence" value="ECO:0007669"/>
    <property type="project" value="InterPro"/>
</dbReference>
<keyword evidence="5 11" id="KW-1133">Transmembrane helix</keyword>
<evidence type="ECO:0000256" key="2">
    <source>
        <dbReference type="ARBA" id="ARBA00022692"/>
    </source>
</evidence>
<dbReference type="InterPro" id="IPR036179">
    <property type="entry name" value="Ig-like_dom_sf"/>
</dbReference>
<evidence type="ECO:0000256" key="6">
    <source>
        <dbReference type="ARBA" id="ARBA00023130"/>
    </source>
</evidence>
<dbReference type="SUPFAM" id="SSF48726">
    <property type="entry name" value="Immunoglobulin"/>
    <property type="match status" value="1"/>
</dbReference>
<evidence type="ECO:0000256" key="1">
    <source>
        <dbReference type="ARBA" id="ARBA00004479"/>
    </source>
</evidence>
<evidence type="ECO:0000313" key="15">
    <source>
        <dbReference type="Proteomes" id="UP000694546"/>
    </source>
</evidence>
<accession>A0A8C4Z8M7</accession>
<keyword evidence="3 12" id="KW-0732">Signal</keyword>
<dbReference type="PROSITE" id="PS50835">
    <property type="entry name" value="IG_LIKE"/>
    <property type="match status" value="1"/>
</dbReference>
<dbReference type="GO" id="GO:0015026">
    <property type="term" value="F:coreceptor activity"/>
    <property type="evidence" value="ECO:0007669"/>
    <property type="project" value="InterPro"/>
</dbReference>
<comment type="subcellular location">
    <subcellularLocation>
        <location evidence="1">Membrane</location>
        <topology evidence="1">Single-pass type I membrane protein</topology>
    </subcellularLocation>
</comment>
<dbReference type="AlphaFoldDB" id="A0A8C4Z8M7"/>
<evidence type="ECO:0000256" key="4">
    <source>
        <dbReference type="ARBA" id="ARBA00022859"/>
    </source>
</evidence>
<dbReference type="Proteomes" id="UP000694546">
    <property type="component" value="Chromosome 13"/>
</dbReference>
<dbReference type="GeneTree" id="ENSGT00510000048998"/>
<sequence length="214" mass="23932">MHRHRCCWPPAKMTYLVLVWTTVTCLCWTSGSAQVPVRYPKIHDSEALACGCHKTSCDLFLWFRSLENGSKLQFLVSVNNADRDYTNPGLDKSRFIVRMNAGKSTLRIANLKREDSGVYSCVSKNKETEGIGAPGVLLLPGVTPPEPTPQPTSKPLCRCPEKSYKPHPKGCDSDALWPSVGILAGLALALLATLYYFSRLPKKCRHHFVKKDRR</sequence>
<evidence type="ECO:0000313" key="14">
    <source>
        <dbReference type="Ensembl" id="ENSGMOP00000009573.2"/>
    </source>
</evidence>
<dbReference type="GO" id="GO:0009986">
    <property type="term" value="C:cell surface"/>
    <property type="evidence" value="ECO:0007669"/>
    <property type="project" value="TreeGrafter"/>
</dbReference>
<keyword evidence="10" id="KW-0393">Immunoglobulin domain</keyword>
<evidence type="ECO:0000256" key="7">
    <source>
        <dbReference type="ARBA" id="ARBA00023136"/>
    </source>
</evidence>
<keyword evidence="6" id="KW-1064">Adaptive immunity</keyword>
<dbReference type="OrthoDB" id="9394844at2759"/>
<keyword evidence="9" id="KW-0325">Glycoprotein</keyword>
<gene>
    <name evidence="14" type="primary">cd8b</name>
</gene>
<evidence type="ECO:0000256" key="8">
    <source>
        <dbReference type="ARBA" id="ARBA00023157"/>
    </source>
</evidence>
<evidence type="ECO:0000256" key="10">
    <source>
        <dbReference type="ARBA" id="ARBA00023319"/>
    </source>
</evidence>
<dbReference type="PANTHER" id="PTHR11292:SF7">
    <property type="entry name" value="T-CELL SURFACE GLYCOPROTEIN CD8 BETA CHAIN-RELATED"/>
    <property type="match status" value="1"/>
</dbReference>
<reference evidence="14" key="1">
    <citation type="submission" date="2025-08" db="UniProtKB">
        <authorList>
            <consortium name="Ensembl"/>
        </authorList>
    </citation>
    <scope>IDENTIFICATION</scope>
</reference>
<feature type="signal peptide" evidence="12">
    <location>
        <begin position="1"/>
        <end position="33"/>
    </location>
</feature>
<evidence type="ECO:0000256" key="5">
    <source>
        <dbReference type="ARBA" id="ARBA00022989"/>
    </source>
</evidence>
<feature type="domain" description="Ig-like" evidence="13">
    <location>
        <begin position="9"/>
        <end position="132"/>
    </location>
</feature>
<keyword evidence="15" id="KW-1185">Reference proteome</keyword>
<evidence type="ECO:0000256" key="11">
    <source>
        <dbReference type="SAM" id="Phobius"/>
    </source>
</evidence>
<dbReference type="InterPro" id="IPR042414">
    <property type="entry name" value="CD8B"/>
</dbReference>
<dbReference type="Ensembl" id="ENSGMOT00000009832.2">
    <property type="protein sequence ID" value="ENSGMOP00000009573.2"/>
    <property type="gene ID" value="ENSGMOG00000008962.2"/>
</dbReference>
<evidence type="ECO:0000256" key="12">
    <source>
        <dbReference type="SAM" id="SignalP"/>
    </source>
</evidence>
<dbReference type="GO" id="GO:0002250">
    <property type="term" value="P:adaptive immune response"/>
    <property type="evidence" value="ECO:0007669"/>
    <property type="project" value="UniProtKB-KW"/>
</dbReference>
<dbReference type="GO" id="GO:0016020">
    <property type="term" value="C:membrane"/>
    <property type="evidence" value="ECO:0007669"/>
    <property type="project" value="UniProtKB-SubCell"/>
</dbReference>
<keyword evidence="4" id="KW-0391">Immunity</keyword>
<feature type="chain" id="PRO_5046843309" evidence="12">
    <location>
        <begin position="34"/>
        <end position="214"/>
    </location>
</feature>
<dbReference type="Gene3D" id="2.60.40.10">
    <property type="entry name" value="Immunoglobulins"/>
    <property type="match status" value="1"/>
</dbReference>
<protein>
    <submittedName>
        <fullName evidence="14">Cd8 beta</fullName>
    </submittedName>
</protein>
<proteinExistence type="predicted"/>
<feature type="transmembrane region" description="Helical" evidence="11">
    <location>
        <begin position="175"/>
        <end position="197"/>
    </location>
</feature>
<evidence type="ECO:0000256" key="9">
    <source>
        <dbReference type="ARBA" id="ARBA00023180"/>
    </source>
</evidence>
<keyword evidence="7 11" id="KW-0472">Membrane</keyword>
<evidence type="ECO:0000259" key="13">
    <source>
        <dbReference type="PROSITE" id="PS50835"/>
    </source>
</evidence>